<reference evidence="1" key="1">
    <citation type="submission" date="2019-08" db="EMBL/GenBank/DDBJ databases">
        <title>Genome sequence of Clostridiales bacterium MT110.</title>
        <authorList>
            <person name="Cao J."/>
        </authorList>
    </citation>
    <scope>NUCLEOTIDE SEQUENCE</scope>
    <source>
        <strain evidence="1">MT110</strain>
    </source>
</reference>
<keyword evidence="2" id="KW-1185">Reference proteome</keyword>
<evidence type="ECO:0000313" key="2">
    <source>
        <dbReference type="Proteomes" id="UP000594014"/>
    </source>
</evidence>
<organism evidence="1 2">
    <name type="scientific">Anoxybacterium hadale</name>
    <dbReference type="NCBI Taxonomy" id="3408580"/>
    <lineage>
        <taxon>Bacteria</taxon>
        <taxon>Bacillati</taxon>
        <taxon>Bacillota</taxon>
        <taxon>Clostridia</taxon>
        <taxon>Peptostreptococcales</taxon>
        <taxon>Anaerovoracaceae</taxon>
        <taxon>Anoxybacterium</taxon>
    </lineage>
</organism>
<dbReference type="EMBL" id="CP042469">
    <property type="protein sequence ID" value="QOX63906.1"/>
    <property type="molecule type" value="Genomic_DNA"/>
</dbReference>
<protein>
    <submittedName>
        <fullName evidence="1">Uncharacterized protein</fullName>
    </submittedName>
</protein>
<proteinExistence type="predicted"/>
<accession>A0ACD1AC45</accession>
<sequence>MGTINDITKYSYTRISSSIRIGAAKSDYEDNIWYLRITNLPKYQENCYIGEILVESVTTELIKNTIINPIEDDRCESVWDVIIIVHKVITEEECDNILNDLCNFFTIKSAAANLIQSSGSPVFSHKKMSVTMQYAEESKVFKDTVMLARCFMDKTIGVMSPAKAQFYLPKEPCCLNSSEYLKLYLDALVARDKISRFVLMYGIIEKIFASKEGQHIINTYRKIWIQNNPGQAFRLEKHRGQILLHYFNSKGIDTYSFTGDRELITENLLSEIIQTRNDLFHRIDRSRVNSILYHKLIPIIKEFVSKL</sequence>
<dbReference type="Proteomes" id="UP000594014">
    <property type="component" value="Chromosome"/>
</dbReference>
<gene>
    <name evidence="1" type="ORF">FRZ06_11470</name>
</gene>
<evidence type="ECO:0000313" key="1">
    <source>
        <dbReference type="EMBL" id="QOX63906.1"/>
    </source>
</evidence>
<name>A0ACD1AC45_9FIRM</name>